<sequence>MTPGIGDRNGGLVVTGVFSVVIFDLCNNLGCVTVVRDIISTNFELIWLIQFGNSDGFVTHGSRSVRLRETLNQGPWLEELRAKRNVETKEIVSPELLAVEDPSAGGRAGYLQQIRVPNLTGSVGTTNEINARRRERERERENFCVCINMERVLEVKIPVPWGHVSGKWWGSHDKQPILALHGWQDNAGTFDTLAPLLSLHTPVLCIDLPGHGFSSHYPKGQFYYLWWDGLVVIRRIVKHYGWEKVTILGHSLGGTIGFLYAATFPQDIEKLMCIDIAGPSVRSVPYFVQQTGGIVDQFLLYENFAEDTAPSYTRDEMLRLMLEAYKGALTKESCEIMMKRGAKPLASGDCDVKGDVFRFSRDSRLKYGILGFLSIDMTLEYASKITCEVLNIRGKPGMKFDPAENYHIVLDKIRKSAKKLEFYEVEGTHFLHLNNPEMTGYGLDSQGLIPDGDRIFTLASTSKQVLGPTQPPVQLRPDADFRYRFTPRLGFAPPRSSTTVRFRNEKSSGGLASAAEIIIYWCAVRELSLTMFYNLASSENGSTHRSLFLSVKAFKRGEKRLCKACLGLNYLCVDDVSRKSGRVMTSSQLAGESTPVYFRQQKVNPVSISDVGFEL</sequence>
<dbReference type="EMBL" id="KK853018">
    <property type="protein sequence ID" value="KDR12424.1"/>
    <property type="molecule type" value="Genomic_DNA"/>
</dbReference>
<accession>A0A067R3I4</accession>
<proteinExistence type="inferred from homology"/>
<dbReference type="PANTHER" id="PTHR43798:SF14">
    <property type="entry name" value="SERINE HYDROLASE-LIKE PROTEIN DDB_G0286239"/>
    <property type="match status" value="1"/>
</dbReference>
<evidence type="ECO:0000313" key="5">
    <source>
        <dbReference type="Proteomes" id="UP000027135"/>
    </source>
</evidence>
<dbReference type="Pfam" id="PF00561">
    <property type="entry name" value="Abhydrolase_1"/>
    <property type="match status" value="1"/>
</dbReference>
<gene>
    <name evidence="4" type="ORF">L798_13475</name>
</gene>
<dbReference type="InParanoid" id="A0A067R3I4"/>
<dbReference type="InterPro" id="IPR029058">
    <property type="entry name" value="AB_hydrolase_fold"/>
</dbReference>
<dbReference type="AlphaFoldDB" id="A0A067R3I4"/>
<comment type="similarity">
    <text evidence="1">Belongs to the AB hydrolase superfamily.</text>
</comment>
<evidence type="ECO:0000313" key="4">
    <source>
        <dbReference type="EMBL" id="KDR12424.1"/>
    </source>
</evidence>
<dbReference type="GO" id="GO:0016020">
    <property type="term" value="C:membrane"/>
    <property type="evidence" value="ECO:0007669"/>
    <property type="project" value="TreeGrafter"/>
</dbReference>
<dbReference type="InterPro" id="IPR050266">
    <property type="entry name" value="AB_hydrolase_sf"/>
</dbReference>
<dbReference type="InterPro" id="IPR000073">
    <property type="entry name" value="AB_hydrolase_1"/>
</dbReference>
<feature type="domain" description="AB hydrolase-1" evidence="3">
    <location>
        <begin position="176"/>
        <end position="282"/>
    </location>
</feature>
<dbReference type="GO" id="GO:0016787">
    <property type="term" value="F:hydrolase activity"/>
    <property type="evidence" value="ECO:0007669"/>
    <property type="project" value="UniProtKB-KW"/>
</dbReference>
<dbReference type="Proteomes" id="UP000027135">
    <property type="component" value="Unassembled WGS sequence"/>
</dbReference>
<evidence type="ECO:0000256" key="1">
    <source>
        <dbReference type="ARBA" id="ARBA00008645"/>
    </source>
</evidence>
<organism evidence="4 5">
    <name type="scientific">Zootermopsis nevadensis</name>
    <name type="common">Dampwood termite</name>
    <dbReference type="NCBI Taxonomy" id="136037"/>
    <lineage>
        <taxon>Eukaryota</taxon>
        <taxon>Metazoa</taxon>
        <taxon>Ecdysozoa</taxon>
        <taxon>Arthropoda</taxon>
        <taxon>Hexapoda</taxon>
        <taxon>Insecta</taxon>
        <taxon>Pterygota</taxon>
        <taxon>Neoptera</taxon>
        <taxon>Polyneoptera</taxon>
        <taxon>Dictyoptera</taxon>
        <taxon>Blattodea</taxon>
        <taxon>Blattoidea</taxon>
        <taxon>Termitoidae</taxon>
        <taxon>Termopsidae</taxon>
        <taxon>Zootermopsis</taxon>
    </lineage>
</organism>
<evidence type="ECO:0000256" key="2">
    <source>
        <dbReference type="ARBA" id="ARBA00022801"/>
    </source>
</evidence>
<reference evidence="4 5" key="1">
    <citation type="journal article" date="2014" name="Nat. Commun.">
        <title>Molecular traces of alternative social organization in a termite genome.</title>
        <authorList>
            <person name="Terrapon N."/>
            <person name="Li C."/>
            <person name="Robertson H.M."/>
            <person name="Ji L."/>
            <person name="Meng X."/>
            <person name="Booth W."/>
            <person name="Chen Z."/>
            <person name="Childers C.P."/>
            <person name="Glastad K.M."/>
            <person name="Gokhale K."/>
            <person name="Gowin J."/>
            <person name="Gronenberg W."/>
            <person name="Hermansen R.A."/>
            <person name="Hu H."/>
            <person name="Hunt B.G."/>
            <person name="Huylmans A.K."/>
            <person name="Khalil S.M."/>
            <person name="Mitchell R.D."/>
            <person name="Munoz-Torres M.C."/>
            <person name="Mustard J.A."/>
            <person name="Pan H."/>
            <person name="Reese J.T."/>
            <person name="Scharf M.E."/>
            <person name="Sun F."/>
            <person name="Vogel H."/>
            <person name="Xiao J."/>
            <person name="Yang W."/>
            <person name="Yang Z."/>
            <person name="Yang Z."/>
            <person name="Zhou J."/>
            <person name="Zhu J."/>
            <person name="Brent C.S."/>
            <person name="Elsik C.G."/>
            <person name="Goodisman M.A."/>
            <person name="Liberles D.A."/>
            <person name="Roe R.M."/>
            <person name="Vargo E.L."/>
            <person name="Vilcinskas A."/>
            <person name="Wang J."/>
            <person name="Bornberg-Bauer E."/>
            <person name="Korb J."/>
            <person name="Zhang G."/>
            <person name="Liebig J."/>
        </authorList>
    </citation>
    <scope>NUCLEOTIDE SEQUENCE [LARGE SCALE GENOMIC DNA]</scope>
    <source>
        <tissue evidence="4">Whole organism</tissue>
    </source>
</reference>
<dbReference type="Gene3D" id="3.40.50.1820">
    <property type="entry name" value="alpha/beta hydrolase"/>
    <property type="match status" value="1"/>
</dbReference>
<keyword evidence="2 4" id="KW-0378">Hydrolase</keyword>
<keyword evidence="5" id="KW-1185">Reference proteome</keyword>
<dbReference type="SUPFAM" id="SSF53474">
    <property type="entry name" value="alpha/beta-Hydrolases"/>
    <property type="match status" value="1"/>
</dbReference>
<name>A0A067R3I4_ZOONE</name>
<dbReference type="PANTHER" id="PTHR43798">
    <property type="entry name" value="MONOACYLGLYCEROL LIPASE"/>
    <property type="match status" value="1"/>
</dbReference>
<protein>
    <submittedName>
        <fullName evidence="4">Putative serine hydrolase</fullName>
    </submittedName>
</protein>
<evidence type="ECO:0000259" key="3">
    <source>
        <dbReference type="Pfam" id="PF00561"/>
    </source>
</evidence>
<dbReference type="eggNOG" id="KOG1454">
    <property type="taxonomic scope" value="Eukaryota"/>
</dbReference>